<dbReference type="GO" id="GO:0003700">
    <property type="term" value="F:DNA-binding transcription factor activity"/>
    <property type="evidence" value="ECO:0007669"/>
    <property type="project" value="InterPro"/>
</dbReference>
<keyword evidence="3" id="KW-1185">Reference proteome</keyword>
<dbReference type="OrthoDB" id="1999886at2"/>
<dbReference type="EMBL" id="RAYQ01000004">
    <property type="protein sequence ID" value="RKI92924.1"/>
    <property type="molecule type" value="Genomic_DNA"/>
</dbReference>
<dbReference type="Proteomes" id="UP000280696">
    <property type="component" value="Unassembled WGS sequence"/>
</dbReference>
<dbReference type="InterPro" id="IPR013324">
    <property type="entry name" value="RNA_pol_sigma_r3/r4-like"/>
</dbReference>
<dbReference type="InterPro" id="IPR036388">
    <property type="entry name" value="WH-like_DNA-bd_sf"/>
</dbReference>
<dbReference type="Gene3D" id="1.10.10.10">
    <property type="entry name" value="Winged helix-like DNA-binding domain superfamily/Winged helix DNA-binding domain"/>
    <property type="match status" value="1"/>
</dbReference>
<protein>
    <recommendedName>
        <fullName evidence="1">RNA polymerase sigma-70 region 3 domain-containing protein</fullName>
    </recommendedName>
</protein>
<gene>
    <name evidence="2" type="ORF">D7V94_05830</name>
</gene>
<evidence type="ECO:0000313" key="2">
    <source>
        <dbReference type="EMBL" id="RKI92924.1"/>
    </source>
</evidence>
<dbReference type="Pfam" id="PF04539">
    <property type="entry name" value="Sigma70_r3"/>
    <property type="match status" value="1"/>
</dbReference>
<accession>A0A3A9APH2</accession>
<proteinExistence type="predicted"/>
<dbReference type="GO" id="GO:0006352">
    <property type="term" value="P:DNA-templated transcription initiation"/>
    <property type="evidence" value="ECO:0007669"/>
    <property type="project" value="InterPro"/>
</dbReference>
<evidence type="ECO:0000259" key="1">
    <source>
        <dbReference type="Pfam" id="PF04539"/>
    </source>
</evidence>
<evidence type="ECO:0000313" key="3">
    <source>
        <dbReference type="Proteomes" id="UP000280696"/>
    </source>
</evidence>
<dbReference type="InterPro" id="IPR007624">
    <property type="entry name" value="RNA_pol_sigma70_r3"/>
</dbReference>
<reference evidence="2 3" key="1">
    <citation type="submission" date="2018-09" db="EMBL/GenBank/DDBJ databases">
        <title>Murine metabolic-syndrome-specific gut microbial biobank.</title>
        <authorList>
            <person name="Liu C."/>
        </authorList>
    </citation>
    <scope>NUCLEOTIDE SEQUENCE [LARGE SCALE GENOMIC DNA]</scope>
    <source>
        <strain evidence="2 3">0.1xD8-82</strain>
    </source>
</reference>
<dbReference type="AlphaFoldDB" id="A0A3A9APH2"/>
<dbReference type="Gene3D" id="1.20.120.1810">
    <property type="match status" value="1"/>
</dbReference>
<sequence>MGESQEILFARNLKKVRDLAKEQENCVSEQQVRDSFAGLNLSESQLQMVFDYLKKHKVGIGEPADLDEYLSEAEMDYLEEYKKELAQTQEVNGGEKEAVILSAMAGERAAQSRLIHLYLPQVVEISRLYAGQGVFLEDLIGEGNVALSLGVTMLGCLENAGEAEGMLIKMVMDAMESCIAENVRQQDKDKKVLARVNKVADRARELARDLNRKVTVEELSTETGMSIKEITDAMRMSGFAIEDLQ</sequence>
<dbReference type="SUPFAM" id="SSF88946">
    <property type="entry name" value="Sigma2 domain of RNA polymerase sigma factors"/>
    <property type="match status" value="1"/>
</dbReference>
<name>A0A3A9APH2_9FIRM</name>
<dbReference type="InterPro" id="IPR013325">
    <property type="entry name" value="RNA_pol_sigma_r2"/>
</dbReference>
<organism evidence="2 3">
    <name type="scientific">Parablautia intestinalis</name>
    <dbReference type="NCBI Taxonomy" id="2320100"/>
    <lineage>
        <taxon>Bacteria</taxon>
        <taxon>Bacillati</taxon>
        <taxon>Bacillota</taxon>
        <taxon>Clostridia</taxon>
        <taxon>Lachnospirales</taxon>
        <taxon>Lachnospiraceae</taxon>
        <taxon>Parablautia</taxon>
    </lineage>
</organism>
<comment type="caution">
    <text evidence="2">The sequence shown here is derived from an EMBL/GenBank/DDBJ whole genome shotgun (WGS) entry which is preliminary data.</text>
</comment>
<dbReference type="SUPFAM" id="SSF88659">
    <property type="entry name" value="Sigma3 and sigma4 domains of RNA polymerase sigma factors"/>
    <property type="match status" value="1"/>
</dbReference>
<feature type="domain" description="RNA polymerase sigma-70 region 3" evidence="1">
    <location>
        <begin position="196"/>
        <end position="237"/>
    </location>
</feature>